<organism evidence="1">
    <name type="scientific">Mimiviridae sp. ChoanoV1</name>
    <dbReference type="NCBI Taxonomy" id="2596887"/>
    <lineage>
        <taxon>Viruses</taxon>
        <taxon>Varidnaviria</taxon>
        <taxon>Bamfordvirae</taxon>
        <taxon>Nucleocytoviricota</taxon>
        <taxon>Megaviricetes</taxon>
        <taxon>Imitervirales</taxon>
        <taxon>Schizomimiviridae</taxon>
    </lineage>
</organism>
<keyword evidence="1" id="KW-0808">Transferase</keyword>
<reference evidence="1" key="1">
    <citation type="submission" date="2018-11" db="EMBL/GenBank/DDBJ databases">
        <title>A distinct lineage of giant viruses engineers rhodopsin photosystems in predatory marine eukaryotes.</title>
        <authorList>
            <person name="Needham D.M."/>
            <person name="Yoshizawa S."/>
            <person name="Hosaka T."/>
            <person name="Poirier C."/>
            <person name="Choi C.-J."/>
            <person name="Hehenberger E."/>
            <person name="Irwin N.A.T."/>
            <person name="Wilken S."/>
            <person name="Yung C.-M."/>
            <person name="Bachy C."/>
            <person name="Kurihara R."/>
            <person name="Nakajima Y."/>
            <person name="Kojima K."/>
            <person name="Kimura-Someya T."/>
            <person name="Leonard G."/>
            <person name="Malmstrom R.R."/>
            <person name="Mende D."/>
            <person name="Olson D.K."/>
            <person name="Sudo Y."/>
            <person name="Sudek S."/>
            <person name="Richards T.A."/>
            <person name="DeLong E.F."/>
            <person name="Keeling P.J."/>
            <person name="Santoro A.E."/>
            <person name="Shirouzu M."/>
            <person name="Iwasaki W."/>
            <person name="Worden A.Z."/>
        </authorList>
    </citation>
    <scope>NUCLEOTIDE SEQUENCE</scope>
</reference>
<name>A0A5B8IET8_9VIRU</name>
<evidence type="ECO:0000313" key="1">
    <source>
        <dbReference type="EMBL" id="QDY51798.1"/>
    </source>
</evidence>
<dbReference type="EMBL" id="MK250085">
    <property type="protein sequence ID" value="QDY51798.1"/>
    <property type="molecule type" value="Genomic_DNA"/>
</dbReference>
<protein>
    <submittedName>
        <fullName evidence="1">Sulfotransferase family</fullName>
    </submittedName>
</protein>
<proteinExistence type="predicted"/>
<sequence length="195" mass="23752">MIYITKDYKNIFFVNLKCCFSTFENMVINKNLYRLNEKYSKIKNDVKLYIIIRNPYNRFISFYNDKFKCCFDGTYKDYDKQTCQKNIFKYYPESKIRNLNFEINDLINCIKKGYWDPHLDFQNNITKYNNFGKKLIHLKIENENFNDNLQNIIGCKIPKSNSTSDLKKTNILTDNDKSYIYNLYYEDFKQFSYLK</sequence>
<gene>
    <name evidence="1" type="ORF">1_183</name>
</gene>
<dbReference type="GO" id="GO:0016740">
    <property type="term" value="F:transferase activity"/>
    <property type="evidence" value="ECO:0007669"/>
    <property type="project" value="UniProtKB-KW"/>
</dbReference>
<accession>A0A5B8IET8</accession>